<dbReference type="PIRSF" id="PIRSF002869">
    <property type="entry name" value="MviN"/>
    <property type="match status" value="1"/>
</dbReference>
<comment type="similarity">
    <text evidence="9 10 11">Belongs to the MurJ/MviN family.</text>
</comment>
<feature type="transmembrane region" description="Helical" evidence="10">
    <location>
        <begin position="313"/>
        <end position="330"/>
    </location>
</feature>
<feature type="transmembrane region" description="Helical" evidence="10">
    <location>
        <begin position="356"/>
        <end position="377"/>
    </location>
</feature>
<keyword evidence="6 10" id="KW-1133">Transmembrane helix</keyword>
<dbReference type="CDD" id="cd13123">
    <property type="entry name" value="MATE_MurJ_like"/>
    <property type="match status" value="1"/>
</dbReference>
<feature type="transmembrane region" description="Helical" evidence="10">
    <location>
        <begin position="129"/>
        <end position="151"/>
    </location>
</feature>
<reference evidence="12 13" key="1">
    <citation type="submission" date="2023-03" db="EMBL/GenBank/DDBJ databases">
        <title>Novel Species.</title>
        <authorList>
            <person name="Ma S."/>
        </authorList>
    </citation>
    <scope>NUCLEOTIDE SEQUENCE [LARGE SCALE GENOMIC DNA]</scope>
    <source>
        <strain evidence="12 13">B11</strain>
    </source>
</reference>
<evidence type="ECO:0000256" key="3">
    <source>
        <dbReference type="ARBA" id="ARBA00022692"/>
    </source>
</evidence>
<organism evidence="12 13">
    <name type="scientific">Thermatribacter velox</name>
    <dbReference type="NCBI Taxonomy" id="3039681"/>
    <lineage>
        <taxon>Bacteria</taxon>
        <taxon>Pseudomonadati</taxon>
        <taxon>Atribacterota</taxon>
        <taxon>Atribacteria</taxon>
        <taxon>Atribacterales</taxon>
        <taxon>Thermatribacteraceae</taxon>
        <taxon>Thermatribacter</taxon>
    </lineage>
</organism>
<keyword evidence="13" id="KW-1185">Reference proteome</keyword>
<evidence type="ECO:0000313" key="13">
    <source>
        <dbReference type="Proteomes" id="UP001461341"/>
    </source>
</evidence>
<evidence type="ECO:0000313" key="12">
    <source>
        <dbReference type="EMBL" id="WZL77254.1"/>
    </source>
</evidence>
<dbReference type="PANTHER" id="PTHR47019">
    <property type="entry name" value="LIPID II FLIPPASE MURJ"/>
    <property type="match status" value="1"/>
</dbReference>
<dbReference type="EMBL" id="CP121689">
    <property type="protein sequence ID" value="WZL77254.1"/>
    <property type="molecule type" value="Genomic_DNA"/>
</dbReference>
<protein>
    <recommendedName>
        <fullName evidence="10">Probable lipid II flippase MurJ</fullName>
    </recommendedName>
</protein>
<comment type="subcellular location">
    <subcellularLocation>
        <location evidence="1 10">Cell membrane</location>
        <topology evidence="1 10">Multi-pass membrane protein</topology>
    </subcellularLocation>
</comment>
<dbReference type="PANTHER" id="PTHR47019:SF1">
    <property type="entry name" value="LIPID II FLIPPASE MURJ"/>
    <property type="match status" value="1"/>
</dbReference>
<feature type="transmembrane region" description="Helical" evidence="10">
    <location>
        <begin position="272"/>
        <end position="293"/>
    </location>
</feature>
<evidence type="ECO:0000256" key="2">
    <source>
        <dbReference type="ARBA" id="ARBA00022475"/>
    </source>
</evidence>
<keyword evidence="4 10" id="KW-0133">Cell shape</keyword>
<evidence type="ECO:0000256" key="9">
    <source>
        <dbReference type="ARBA" id="ARBA00061532"/>
    </source>
</evidence>
<gene>
    <name evidence="10 12" type="primary">murJ</name>
    <name evidence="12" type="ORF">QBE54_07180</name>
</gene>
<keyword evidence="10 11" id="KW-0961">Cell wall biogenesis/degradation</keyword>
<dbReference type="HAMAP" id="MF_02078">
    <property type="entry name" value="MurJ_MviN"/>
    <property type="match status" value="1"/>
</dbReference>
<dbReference type="Pfam" id="PF03023">
    <property type="entry name" value="MurJ"/>
    <property type="match status" value="1"/>
</dbReference>
<feature type="transmembrane region" description="Helical" evidence="10">
    <location>
        <begin position="188"/>
        <end position="211"/>
    </location>
</feature>
<feature type="transmembrane region" description="Helical" evidence="10">
    <location>
        <begin position="231"/>
        <end position="251"/>
    </location>
</feature>
<dbReference type="InterPro" id="IPR004268">
    <property type="entry name" value="MurJ"/>
</dbReference>
<proteinExistence type="inferred from homology"/>
<feature type="transmembrane region" description="Helical" evidence="10">
    <location>
        <begin position="157"/>
        <end position="181"/>
    </location>
</feature>
<feature type="transmembrane region" description="Helical" evidence="10">
    <location>
        <begin position="397"/>
        <end position="425"/>
    </location>
</feature>
<feature type="transmembrane region" description="Helical" evidence="10">
    <location>
        <begin position="30"/>
        <end position="51"/>
    </location>
</feature>
<keyword evidence="2 10" id="KW-1003">Cell membrane</keyword>
<comment type="pathway">
    <text evidence="10">Cell wall biogenesis; peptidoglycan biosynthesis.</text>
</comment>
<evidence type="ECO:0000256" key="8">
    <source>
        <dbReference type="ARBA" id="ARBA00060041"/>
    </source>
</evidence>
<evidence type="ECO:0000256" key="11">
    <source>
        <dbReference type="PIRNR" id="PIRNR002869"/>
    </source>
</evidence>
<keyword evidence="3 10" id="KW-0812">Transmembrane</keyword>
<dbReference type="NCBIfam" id="TIGR01695">
    <property type="entry name" value="murJ_mviN"/>
    <property type="match status" value="1"/>
</dbReference>
<evidence type="ECO:0000256" key="1">
    <source>
        <dbReference type="ARBA" id="ARBA00004651"/>
    </source>
</evidence>
<sequence>MGRKRSLIANTLIVASGTLLSRFTGLWREVLLSAAFGASWVTDAFLLAYTIPNLLRRLFAEGALGTSVVPVFSEYQGRDKEEVVAFLSAVFTGLTIIVAALCALGIIFAPQIVRFIAWGFRGNLEKLSLTVDFTRLMFPFLLLISWSALLMGSLNTLYVFSWSALAPVFFNLGMVGSLLFLRKWVDVYCLALGVLIGGIGQFLFQLFPFYRLGLRFRLHLRFWKEPGFRKVVQLMLPVTFALAVSQLNTLVDRLIASTCREGAVSALYFADRLMELPLGVFGIAISTVILPSLSQSIQEEKLERWQDTLFEGFRLVIFIMLPITVFLMVFREDLVKIVYQRGFFDLRATSMTSEALLFYALGLPAFSLVHLFTRAFYSLQDTYTPVKIGVLVVGCNIALDFLLVRFMGFAGLALATSLCALLNFLLLETFLKRCQTLNMSGAGKWWWKLALQVAAFVFFAYFLWKTLGQTFDSSRIIVLVVIIFMLALFYVFLTIGLKMEEKKTIIAIFEKFYNKFAKGIKRDE</sequence>
<keyword evidence="10 11" id="KW-0813">Transport</keyword>
<dbReference type="PRINTS" id="PR01806">
    <property type="entry name" value="VIRFACTRMVIN"/>
</dbReference>
<evidence type="ECO:0000256" key="10">
    <source>
        <dbReference type="HAMAP-Rule" id="MF_02078"/>
    </source>
</evidence>
<dbReference type="InterPro" id="IPR051050">
    <property type="entry name" value="Lipid_II_flippase_MurJ/MviN"/>
</dbReference>
<evidence type="ECO:0000256" key="7">
    <source>
        <dbReference type="ARBA" id="ARBA00023136"/>
    </source>
</evidence>
<evidence type="ECO:0000256" key="6">
    <source>
        <dbReference type="ARBA" id="ARBA00022989"/>
    </source>
</evidence>
<name>A0ABZ2YGX7_9BACT</name>
<comment type="function">
    <text evidence="8 10 11">Involved in peptidoglycan biosynthesis. Transports lipid-linked peptidoglycan precursors from the inner to the outer leaflet of the cytoplasmic membrane.</text>
</comment>
<evidence type="ECO:0000256" key="4">
    <source>
        <dbReference type="ARBA" id="ARBA00022960"/>
    </source>
</evidence>
<feature type="transmembrane region" description="Helical" evidence="10">
    <location>
        <begin position="83"/>
        <end position="108"/>
    </location>
</feature>
<keyword evidence="5 10" id="KW-0573">Peptidoglycan synthesis</keyword>
<dbReference type="RefSeq" id="WP_369019414.1">
    <property type="nucleotide sequence ID" value="NZ_CP121689.1"/>
</dbReference>
<feature type="transmembrane region" description="Helical" evidence="10">
    <location>
        <begin position="445"/>
        <end position="464"/>
    </location>
</feature>
<evidence type="ECO:0000256" key="5">
    <source>
        <dbReference type="ARBA" id="ARBA00022984"/>
    </source>
</evidence>
<dbReference type="Proteomes" id="UP001461341">
    <property type="component" value="Chromosome"/>
</dbReference>
<feature type="transmembrane region" description="Helical" evidence="10">
    <location>
        <begin position="476"/>
        <end position="497"/>
    </location>
</feature>
<keyword evidence="7 10" id="KW-0472">Membrane</keyword>
<accession>A0ABZ2YGX7</accession>